<feature type="region of interest" description="Disordered" evidence="7">
    <location>
        <begin position="327"/>
        <end position="365"/>
    </location>
</feature>
<gene>
    <name evidence="9" type="ORF">CSSPTR1EN2_LOCUS1291</name>
</gene>
<dbReference type="InterPro" id="IPR013087">
    <property type="entry name" value="Znf_C2H2_type"/>
</dbReference>
<organism evidence="9 10">
    <name type="scientific">Sphagnum troendelagicum</name>
    <dbReference type="NCBI Taxonomy" id="128251"/>
    <lineage>
        <taxon>Eukaryota</taxon>
        <taxon>Viridiplantae</taxon>
        <taxon>Streptophyta</taxon>
        <taxon>Embryophyta</taxon>
        <taxon>Bryophyta</taxon>
        <taxon>Sphagnophytina</taxon>
        <taxon>Sphagnopsida</taxon>
        <taxon>Sphagnales</taxon>
        <taxon>Sphagnaceae</taxon>
        <taxon>Sphagnum</taxon>
    </lineage>
</organism>
<feature type="compositionally biased region" description="Acidic residues" evidence="7">
    <location>
        <begin position="598"/>
        <end position="614"/>
    </location>
</feature>
<keyword evidence="1" id="KW-0479">Metal-binding</keyword>
<evidence type="ECO:0000256" key="5">
    <source>
        <dbReference type="PROSITE-ProRule" id="PRU00042"/>
    </source>
</evidence>
<feature type="compositionally biased region" description="Polar residues" evidence="7">
    <location>
        <begin position="251"/>
        <end position="263"/>
    </location>
</feature>
<dbReference type="Pfam" id="PF00096">
    <property type="entry name" value="zf-C2H2"/>
    <property type="match status" value="1"/>
</dbReference>
<reference evidence="9 10" key="1">
    <citation type="submission" date="2024-02" db="EMBL/GenBank/DDBJ databases">
        <authorList>
            <consortium name="ELIXIR-Norway"/>
            <consortium name="Elixir Norway"/>
        </authorList>
    </citation>
    <scope>NUCLEOTIDE SEQUENCE [LARGE SCALE GENOMIC DNA]</scope>
</reference>
<proteinExistence type="predicted"/>
<accession>A0ABP0TAU9</accession>
<dbReference type="EMBL" id="OZ019893">
    <property type="protein sequence ID" value="CAK9191239.1"/>
    <property type="molecule type" value="Genomic_DNA"/>
</dbReference>
<dbReference type="PROSITE" id="PS50157">
    <property type="entry name" value="ZINC_FINGER_C2H2_2"/>
    <property type="match status" value="3"/>
</dbReference>
<keyword evidence="2" id="KW-0677">Repeat</keyword>
<evidence type="ECO:0000256" key="1">
    <source>
        <dbReference type="ARBA" id="ARBA00022723"/>
    </source>
</evidence>
<dbReference type="PANTHER" id="PTHR14003:SF19">
    <property type="entry name" value="YY2 TRANSCRIPTION FACTOR"/>
    <property type="match status" value="1"/>
</dbReference>
<feature type="domain" description="C2H2-type" evidence="8">
    <location>
        <begin position="384"/>
        <end position="408"/>
    </location>
</feature>
<keyword evidence="6" id="KW-0175">Coiled coil</keyword>
<sequence length="967" mass="106779">MDSPVIGFHRLVALEPVGLGRRVLERENSLMDIAAKYIEEDEYRDSSGEEGAASQESEPSRSTGGKCSNGVGYAHIGRSREYNTDLNNRVAASNGKEVVGNIVGDSENEELGNTGEFLQNELDVGGLLGSAVAGRLPESAENGLIDHTVELDAENRVGKQGAHNGDSVNRTMEGDCRVESEDGKMPTDLSEKENKEGQEEEAGIRHGSASYGDSESTRKAPNGNQVGLFVEAGDPLPGSTSRRRRGRPLKQSAQKSSIQTSPITPKLEEPRAVRSNRGIKRWFPGDESEDSLPKRIRVRSIASVCGSTTQPSKGEDFCLEEGLKTVSAKKRGRPRKSDIHLQQPPQDENQEGEQVPLSSGKRKMGLESESSKRCCNGRNTNPIYVCNVEGCKKRFTEGAALYTHARIHGDRPYMCHYSGCIKSFSERSKLKRHFLIHTGEKPFLCHFEGCGKAFSLDFNLRSHMKTHTGDYNECPYAGCEKRYCQEYKLRAHITKEHSKPARGTRKLATTGTDTVGPHIQDITVMKKREMLAVIAIQRTKVEETREGRVNRIAELEQEREREANELALIEQDLEKLEQKQKQLEEGQVGSPATSVSLAEEDEDVDEEEEEDDMELSNATVGQTSSSSEQQSHLSNLPLDYMGEGNDVVMFAHKHPTADQGARLVKALELRIDSQPEPITSLTPLLWLKGAPPRQGHPGEQPGLRPLHRSQRPIQQISELQMYAKSLGALPGTNNSDIGLRNMHEQQKVTARDGLSGGKDSDFGIEKRDGFDGHLGRVDQVVEQLKGKADHDLPRGDGGAAQLDRITRKCDVDFQNHESRNEDMDQGFEQLEKEETKLQNHKSEAGEQLSSGGQVFVSMNPVLLSMDHGFSPTKARFLASSEGYSSMVPCSTVEQMQQEVDNSKALEAAAAAHDFVTKEQSHSTNEVLHSRDCSLSNGGSFSEQNTEQSFESSAAQLFTYQEQPRLVD</sequence>
<feature type="domain" description="C2H2-type" evidence="8">
    <location>
        <begin position="443"/>
        <end position="472"/>
    </location>
</feature>
<keyword evidence="3 5" id="KW-0863">Zinc-finger</keyword>
<name>A0ABP0TAU9_9BRYO</name>
<feature type="compositionally biased region" description="Polar residues" evidence="7">
    <location>
        <begin position="921"/>
        <end position="955"/>
    </location>
</feature>
<evidence type="ECO:0000256" key="7">
    <source>
        <dbReference type="SAM" id="MobiDB-lite"/>
    </source>
</evidence>
<evidence type="ECO:0000259" key="8">
    <source>
        <dbReference type="PROSITE" id="PS50157"/>
    </source>
</evidence>
<dbReference type="Gene3D" id="3.30.160.60">
    <property type="entry name" value="Classic Zinc Finger"/>
    <property type="match status" value="3"/>
</dbReference>
<feature type="coiled-coil region" evidence="6">
    <location>
        <begin position="813"/>
        <end position="847"/>
    </location>
</feature>
<dbReference type="InterPro" id="IPR036236">
    <property type="entry name" value="Znf_C2H2_sf"/>
</dbReference>
<feature type="compositionally biased region" description="Basic and acidic residues" evidence="7">
    <location>
        <begin position="172"/>
        <end position="197"/>
    </location>
</feature>
<dbReference type="SMART" id="SM00355">
    <property type="entry name" value="ZnF_C2H2"/>
    <property type="match status" value="4"/>
</dbReference>
<feature type="compositionally biased region" description="Low complexity" evidence="7">
    <location>
        <begin position="622"/>
        <end position="634"/>
    </location>
</feature>
<keyword evidence="4" id="KW-0862">Zinc</keyword>
<dbReference type="PANTHER" id="PTHR14003">
    <property type="entry name" value="TRANSCRIPTIONAL REPRESSOR PROTEIN YY"/>
    <property type="match status" value="1"/>
</dbReference>
<evidence type="ECO:0000256" key="3">
    <source>
        <dbReference type="ARBA" id="ARBA00022771"/>
    </source>
</evidence>
<feature type="region of interest" description="Disordered" evidence="7">
    <location>
        <begin position="917"/>
        <end position="955"/>
    </location>
</feature>
<feature type="region of interest" description="Disordered" evidence="7">
    <location>
        <begin position="155"/>
        <end position="291"/>
    </location>
</feature>
<feature type="region of interest" description="Disordered" evidence="7">
    <location>
        <begin position="580"/>
        <end position="636"/>
    </location>
</feature>
<protein>
    <recommendedName>
        <fullName evidence="8">C2H2-type domain-containing protein</fullName>
    </recommendedName>
</protein>
<dbReference type="Proteomes" id="UP001497512">
    <property type="component" value="Chromosome 1"/>
</dbReference>
<feature type="region of interest" description="Disordered" evidence="7">
    <location>
        <begin position="41"/>
        <end position="69"/>
    </location>
</feature>
<dbReference type="SUPFAM" id="SSF57667">
    <property type="entry name" value="beta-beta-alpha zinc fingers"/>
    <property type="match status" value="2"/>
</dbReference>
<feature type="domain" description="C2H2-type" evidence="8">
    <location>
        <begin position="413"/>
        <end position="442"/>
    </location>
</feature>
<evidence type="ECO:0000313" key="10">
    <source>
        <dbReference type="Proteomes" id="UP001497512"/>
    </source>
</evidence>
<evidence type="ECO:0000256" key="6">
    <source>
        <dbReference type="SAM" id="Coils"/>
    </source>
</evidence>
<evidence type="ECO:0000256" key="2">
    <source>
        <dbReference type="ARBA" id="ARBA00022737"/>
    </source>
</evidence>
<dbReference type="PROSITE" id="PS00028">
    <property type="entry name" value="ZINC_FINGER_C2H2_1"/>
    <property type="match status" value="4"/>
</dbReference>
<evidence type="ECO:0000256" key="4">
    <source>
        <dbReference type="ARBA" id="ARBA00022833"/>
    </source>
</evidence>
<keyword evidence="10" id="KW-1185">Reference proteome</keyword>
<evidence type="ECO:0000313" key="9">
    <source>
        <dbReference type="EMBL" id="CAK9191239.1"/>
    </source>
</evidence>